<evidence type="ECO:0000256" key="6">
    <source>
        <dbReference type="ARBA" id="ARBA00023002"/>
    </source>
</evidence>
<dbReference type="InterPro" id="IPR020946">
    <property type="entry name" value="Flavin_mOase-like"/>
</dbReference>
<dbReference type="PIRSF" id="PIRSF000332">
    <property type="entry name" value="FMO"/>
    <property type="match status" value="1"/>
</dbReference>
<dbReference type="PRINTS" id="PR00370">
    <property type="entry name" value="FMOXYGENASE"/>
</dbReference>
<dbReference type="PANTHER" id="PTHR23023">
    <property type="entry name" value="DIMETHYLANILINE MONOOXYGENASE"/>
    <property type="match status" value="1"/>
</dbReference>
<evidence type="ECO:0000256" key="1">
    <source>
        <dbReference type="ARBA" id="ARBA00001974"/>
    </source>
</evidence>
<evidence type="ECO:0000313" key="9">
    <source>
        <dbReference type="EMBL" id="KAK2148545.1"/>
    </source>
</evidence>
<keyword evidence="10" id="KW-1185">Reference proteome</keyword>
<dbReference type="SUPFAM" id="SSF51905">
    <property type="entry name" value="FAD/NAD(P)-binding domain"/>
    <property type="match status" value="2"/>
</dbReference>
<evidence type="ECO:0000256" key="5">
    <source>
        <dbReference type="ARBA" id="ARBA00022857"/>
    </source>
</evidence>
<keyword evidence="5" id="KW-0521">NADP</keyword>
<comment type="caution">
    <text evidence="9">The sequence shown here is derived from an EMBL/GenBank/DDBJ whole genome shotgun (WGS) entry which is preliminary data.</text>
</comment>
<evidence type="ECO:0000256" key="8">
    <source>
        <dbReference type="RuleBase" id="RU361177"/>
    </source>
</evidence>
<dbReference type="FunFam" id="3.50.50.60:FF:000138">
    <property type="entry name" value="Flavin-containing monooxygenase"/>
    <property type="match status" value="1"/>
</dbReference>
<evidence type="ECO:0000256" key="3">
    <source>
        <dbReference type="ARBA" id="ARBA00022630"/>
    </source>
</evidence>
<dbReference type="Gene3D" id="3.50.50.60">
    <property type="entry name" value="FAD/NAD(P)-binding domain"/>
    <property type="match status" value="2"/>
</dbReference>
<proteinExistence type="inferred from homology"/>
<protein>
    <recommendedName>
        <fullName evidence="8">Flavin-containing monooxygenase</fullName>
        <ecNumber evidence="8">1.-.-.-</ecNumber>
    </recommendedName>
</protein>
<comment type="cofactor">
    <cofactor evidence="1 8">
        <name>FAD</name>
        <dbReference type="ChEBI" id="CHEBI:57692"/>
    </cofactor>
</comment>
<gene>
    <name evidence="9" type="ORF">NP493_3190g00010</name>
</gene>
<dbReference type="InterPro" id="IPR036188">
    <property type="entry name" value="FAD/NAD-bd_sf"/>
</dbReference>
<dbReference type="EMBL" id="JAODUO010003171">
    <property type="protein sequence ID" value="KAK2148545.1"/>
    <property type="molecule type" value="Genomic_DNA"/>
</dbReference>
<dbReference type="EC" id="1.-.-.-" evidence="8"/>
<keyword evidence="4 8" id="KW-0274">FAD</keyword>
<dbReference type="GO" id="GO:0050660">
    <property type="term" value="F:flavin adenine dinucleotide binding"/>
    <property type="evidence" value="ECO:0007669"/>
    <property type="project" value="InterPro"/>
</dbReference>
<name>A0AAD9J9W1_RIDPI</name>
<keyword evidence="3 8" id="KW-0285">Flavoprotein</keyword>
<keyword evidence="7 8" id="KW-0503">Monooxygenase</keyword>
<evidence type="ECO:0000313" key="10">
    <source>
        <dbReference type="Proteomes" id="UP001209878"/>
    </source>
</evidence>
<evidence type="ECO:0000256" key="4">
    <source>
        <dbReference type="ARBA" id="ARBA00022827"/>
    </source>
</evidence>
<keyword evidence="6 8" id="KW-0560">Oxidoreductase</keyword>
<accession>A0AAD9J9W1</accession>
<sequence length="430" mass="48334">MPLRVAVIGAGAAGLCALKHLTARPSAFTALGFELTSNVGGTWVYTEDTGLDRNGLPIHSSVYKNMTTNLPVEVMAFPDFPFNENLPSFVKHTDVCQYLTDYTDRFHLRDHIRFNTLVELVEPETMQADRTTWHLRTRNVTDPTCGLEDHKFDCVMVCNGHYAEPLVCSLPGQSQFKGLVMHSHDYRHPEVFSDMNVLCLGAGPSGRDISIEMAPFAKQVYLSHKKNKGLQAPLPTNLRQTAAVASLKPDSAVLTTGEELLLDAFITCTGYLYTFPFLAPSCHVKVEDKRVTPLYKHILHTEYTSLAFIGLCHKILPFPQFDCQIRFCLAAWDGSMELPTQAEMDADTECEYKAKLATGEPHRHAHKLAGRQWEYNDELASLAGFPPLPRILQQISDNIDDERTTNVLGYKHMKVEIIAPDTYAFRKYHE</sequence>
<evidence type="ECO:0000256" key="2">
    <source>
        <dbReference type="ARBA" id="ARBA00009183"/>
    </source>
</evidence>
<dbReference type="Pfam" id="PF00743">
    <property type="entry name" value="FMO-like"/>
    <property type="match status" value="2"/>
</dbReference>
<comment type="similarity">
    <text evidence="2 8">Belongs to the FMO family.</text>
</comment>
<dbReference type="InterPro" id="IPR050346">
    <property type="entry name" value="FMO-like"/>
</dbReference>
<evidence type="ECO:0000256" key="7">
    <source>
        <dbReference type="ARBA" id="ARBA00023033"/>
    </source>
</evidence>
<dbReference type="Proteomes" id="UP001209878">
    <property type="component" value="Unassembled WGS sequence"/>
</dbReference>
<dbReference type="AlphaFoldDB" id="A0AAD9J9W1"/>
<dbReference type="GO" id="GO:0004499">
    <property type="term" value="F:N,N-dimethylaniline monooxygenase activity"/>
    <property type="evidence" value="ECO:0007669"/>
    <property type="project" value="InterPro"/>
</dbReference>
<organism evidence="9 10">
    <name type="scientific">Ridgeia piscesae</name>
    <name type="common">Tubeworm</name>
    <dbReference type="NCBI Taxonomy" id="27915"/>
    <lineage>
        <taxon>Eukaryota</taxon>
        <taxon>Metazoa</taxon>
        <taxon>Spiralia</taxon>
        <taxon>Lophotrochozoa</taxon>
        <taxon>Annelida</taxon>
        <taxon>Polychaeta</taxon>
        <taxon>Sedentaria</taxon>
        <taxon>Canalipalpata</taxon>
        <taxon>Sabellida</taxon>
        <taxon>Siboglinidae</taxon>
        <taxon>Ridgeia</taxon>
    </lineage>
</organism>
<reference evidence="9" key="1">
    <citation type="journal article" date="2023" name="Mol. Biol. Evol.">
        <title>Third-Generation Sequencing Reveals the Adaptive Role of the Epigenome in Three Deep-Sea Polychaetes.</title>
        <authorList>
            <person name="Perez M."/>
            <person name="Aroh O."/>
            <person name="Sun Y."/>
            <person name="Lan Y."/>
            <person name="Juniper S.K."/>
            <person name="Young C.R."/>
            <person name="Angers B."/>
            <person name="Qian P.Y."/>
        </authorList>
    </citation>
    <scope>NUCLEOTIDE SEQUENCE</scope>
    <source>
        <strain evidence="9">R07B-5</strain>
    </source>
</reference>
<dbReference type="GO" id="GO:0050661">
    <property type="term" value="F:NADP binding"/>
    <property type="evidence" value="ECO:0007669"/>
    <property type="project" value="InterPro"/>
</dbReference>
<dbReference type="InterPro" id="IPR000960">
    <property type="entry name" value="Flavin_mOase"/>
</dbReference>